<sequence length="342" mass="32736">MSTDTDTTETVELSAVAAKPRRRTRAFIAIGVAATLIAGGFTITQVASAREAAAVEFAQAEKTYDELASVASAQVRTAERFGVDTSAVTKLLAQGSSLDATAEFRAAITALTAARSALATEIGLARVEASALAEAVAAHQGAKAELDALIASAQGALDGAPNAEAGLRDALAAGITAASQASAVEVAGVSTDVGAQSAAIVAARDALAPLVEPVTASQGAWQAAEDQRVAAEQAAAAEQEAARQRAAASTGGSTAKSGTSTKSGTTGGSTAKSGGSGTKSGTSGGTSGGTSSGSGSGTKKPTVPVTPPKGGGSTGGGSSGGGGDISVDTCFGGGGSGDSNQC</sequence>
<feature type="compositionally biased region" description="Low complexity" evidence="1">
    <location>
        <begin position="231"/>
        <end position="273"/>
    </location>
</feature>
<feature type="region of interest" description="Disordered" evidence="1">
    <location>
        <begin position="231"/>
        <end position="342"/>
    </location>
</feature>
<evidence type="ECO:0000256" key="1">
    <source>
        <dbReference type="SAM" id="MobiDB-lite"/>
    </source>
</evidence>
<feature type="transmembrane region" description="Helical" evidence="2">
    <location>
        <begin position="26"/>
        <end position="47"/>
    </location>
</feature>
<gene>
    <name evidence="3" type="ORF">OERS_30150</name>
</gene>
<feature type="compositionally biased region" description="Gly residues" evidence="1">
    <location>
        <begin position="309"/>
        <end position="324"/>
    </location>
</feature>
<keyword evidence="2" id="KW-0812">Transmembrane</keyword>
<feature type="compositionally biased region" description="Gly residues" evidence="1">
    <location>
        <begin position="274"/>
        <end position="296"/>
    </location>
</feature>
<dbReference type="Proteomes" id="UP000093412">
    <property type="component" value="Unassembled WGS sequence"/>
</dbReference>
<reference evidence="3 4" key="1">
    <citation type="submission" date="2016-06" db="EMBL/GenBank/DDBJ databases">
        <title>Genome sequence of Oerskovia enterophila DSM 43852.</title>
        <authorList>
            <person name="Poehlein A."/>
            <person name="Jag V."/>
            <person name="Bengelsdorf F.R."/>
            <person name="Daniel R."/>
            <person name="Duerre P."/>
        </authorList>
    </citation>
    <scope>NUCLEOTIDE SEQUENCE [LARGE SCALE GENOMIC DNA]</scope>
    <source>
        <strain evidence="3 4">DSM 43852</strain>
    </source>
</reference>
<evidence type="ECO:0000313" key="4">
    <source>
        <dbReference type="Proteomes" id="UP000093412"/>
    </source>
</evidence>
<dbReference type="EMBL" id="MAQA01000040">
    <property type="protein sequence ID" value="OCI30277.1"/>
    <property type="molecule type" value="Genomic_DNA"/>
</dbReference>
<evidence type="ECO:0008006" key="5">
    <source>
        <dbReference type="Google" id="ProtNLM"/>
    </source>
</evidence>
<accession>A0ABX2Y1R6</accession>
<organism evidence="3 4">
    <name type="scientific">Oerskovia enterophila</name>
    <dbReference type="NCBI Taxonomy" id="43678"/>
    <lineage>
        <taxon>Bacteria</taxon>
        <taxon>Bacillati</taxon>
        <taxon>Actinomycetota</taxon>
        <taxon>Actinomycetes</taxon>
        <taxon>Micrococcales</taxon>
        <taxon>Cellulomonadaceae</taxon>
        <taxon>Oerskovia</taxon>
    </lineage>
</organism>
<protein>
    <recommendedName>
        <fullName evidence="5">Colicin transporter</fullName>
    </recommendedName>
</protein>
<keyword evidence="2" id="KW-1133">Transmembrane helix</keyword>
<comment type="caution">
    <text evidence="3">The sequence shown here is derived from an EMBL/GenBank/DDBJ whole genome shotgun (WGS) entry which is preliminary data.</text>
</comment>
<keyword evidence="2" id="KW-0472">Membrane</keyword>
<proteinExistence type="predicted"/>
<dbReference type="RefSeq" id="WP_068626624.1">
    <property type="nucleotide sequence ID" value="NZ_MAQA01000040.1"/>
</dbReference>
<feature type="compositionally biased region" description="Gly residues" evidence="1">
    <location>
        <begin position="331"/>
        <end position="342"/>
    </location>
</feature>
<evidence type="ECO:0000313" key="3">
    <source>
        <dbReference type="EMBL" id="OCI30277.1"/>
    </source>
</evidence>
<evidence type="ECO:0000256" key="2">
    <source>
        <dbReference type="SAM" id="Phobius"/>
    </source>
</evidence>
<name>A0ABX2Y1R6_9CELL</name>
<keyword evidence="4" id="KW-1185">Reference proteome</keyword>